<name>A0A4Y3QWW9_STRCI</name>
<dbReference type="SUPFAM" id="SSF81606">
    <property type="entry name" value="PP2C-like"/>
    <property type="match status" value="1"/>
</dbReference>
<dbReference type="InterPro" id="IPR013655">
    <property type="entry name" value="PAS_fold_3"/>
</dbReference>
<evidence type="ECO:0000259" key="3">
    <source>
        <dbReference type="PROSITE" id="PS50113"/>
    </source>
</evidence>
<protein>
    <recommendedName>
        <fullName evidence="3">PAC domain-containing protein</fullName>
    </recommendedName>
</protein>
<evidence type="ECO:0000256" key="1">
    <source>
        <dbReference type="ARBA" id="ARBA00022801"/>
    </source>
</evidence>
<organism evidence="4 5">
    <name type="scientific">Streptomyces cacaoi</name>
    <dbReference type="NCBI Taxonomy" id="1898"/>
    <lineage>
        <taxon>Bacteria</taxon>
        <taxon>Bacillati</taxon>
        <taxon>Actinomycetota</taxon>
        <taxon>Actinomycetes</taxon>
        <taxon>Kitasatosporales</taxon>
        <taxon>Streptomycetaceae</taxon>
        <taxon>Streptomyces</taxon>
    </lineage>
</organism>
<keyword evidence="1" id="KW-0378">Hydrolase</keyword>
<dbReference type="SMART" id="SM00331">
    <property type="entry name" value="PP2C_SIG"/>
    <property type="match status" value="1"/>
</dbReference>
<sequence length="534" mass="56219">MPSHLDADHSAVQPPERGALDALITQTRRLRGGVDAVRRGTGGESEEDAGLRLRWQRALCELAVHQLDDLGGHLDQLRDGLPAAPGEAGVPGSPLAWDEPPSPPGGETTDTYGTLGAAYGAVPTPRASAPLTSTAPLVSRVGSAEWNLLTDEVSWSDELYAIFGRTHTDGPLPLDELPSWLVPEDQPGLAAAFTDCLVDGRPIDREFRLVRPDGAVRTVHMVGEPVLDDDGGTASMWAVVRDVSELRRSERAVQETGDTLRRERHLAQAERRLAVELQESVLPPWRGAPRFHHGDAPAGGALDLAAHYLPSATGALIGGDWYDAMELPDGSTLLTAGDLTGHGVAATSGMAMLLGAIRGMAVAGISPGALMEHLNQLLDSAAQPALGSAVCCRYAPEERTLTWAQAGHPPPLLFRGGEGRALDRPEGVLLGVATGAAYEERTEQLSPGDLLVLHTDGLAPRSTQLGAPADQAGTADGDEAAGTEPRTGTERLLGLAARFGDARTAQECVRAVAEEFGDREREDDACVLVARVGS</sequence>
<dbReference type="Gene3D" id="3.60.40.10">
    <property type="entry name" value="PPM-type phosphatase domain"/>
    <property type="match status" value="1"/>
</dbReference>
<dbReference type="AlphaFoldDB" id="A0A4Y3QWW9"/>
<dbReference type="Proteomes" id="UP000319210">
    <property type="component" value="Unassembled WGS sequence"/>
</dbReference>
<dbReference type="RefSeq" id="WP_086815318.1">
    <property type="nucleotide sequence ID" value="NZ_BJMM01000009.1"/>
</dbReference>
<dbReference type="InterPro" id="IPR036457">
    <property type="entry name" value="PPM-type-like_dom_sf"/>
</dbReference>
<evidence type="ECO:0000256" key="2">
    <source>
        <dbReference type="SAM" id="MobiDB-lite"/>
    </source>
</evidence>
<dbReference type="Pfam" id="PF08447">
    <property type="entry name" value="PAS_3"/>
    <property type="match status" value="1"/>
</dbReference>
<evidence type="ECO:0000313" key="5">
    <source>
        <dbReference type="Proteomes" id="UP000319210"/>
    </source>
</evidence>
<dbReference type="CDD" id="cd00130">
    <property type="entry name" value="PAS"/>
    <property type="match status" value="1"/>
</dbReference>
<gene>
    <name evidence="4" type="ORF">SCA03_24570</name>
</gene>
<dbReference type="InterPro" id="IPR001610">
    <property type="entry name" value="PAC"/>
</dbReference>
<dbReference type="PANTHER" id="PTHR43156">
    <property type="entry name" value="STAGE II SPORULATION PROTEIN E-RELATED"/>
    <property type="match status" value="1"/>
</dbReference>
<dbReference type="NCBIfam" id="TIGR00229">
    <property type="entry name" value="sensory_box"/>
    <property type="match status" value="1"/>
</dbReference>
<proteinExistence type="predicted"/>
<dbReference type="Pfam" id="PF07228">
    <property type="entry name" value="SpoIIE"/>
    <property type="match status" value="1"/>
</dbReference>
<dbReference type="PROSITE" id="PS50113">
    <property type="entry name" value="PAC"/>
    <property type="match status" value="1"/>
</dbReference>
<comment type="caution">
    <text evidence="4">The sequence shown here is derived from an EMBL/GenBank/DDBJ whole genome shotgun (WGS) entry which is preliminary data.</text>
</comment>
<dbReference type="InterPro" id="IPR001932">
    <property type="entry name" value="PPM-type_phosphatase-like_dom"/>
</dbReference>
<evidence type="ECO:0000313" key="4">
    <source>
        <dbReference type="EMBL" id="GEB49906.1"/>
    </source>
</evidence>
<dbReference type="SMART" id="SM00086">
    <property type="entry name" value="PAC"/>
    <property type="match status" value="1"/>
</dbReference>
<dbReference type="InterPro" id="IPR000014">
    <property type="entry name" value="PAS"/>
</dbReference>
<dbReference type="InterPro" id="IPR052016">
    <property type="entry name" value="Bact_Sigma-Reg"/>
</dbReference>
<feature type="domain" description="PAC" evidence="3">
    <location>
        <begin position="203"/>
        <end position="255"/>
    </location>
</feature>
<dbReference type="Gene3D" id="2.10.70.100">
    <property type="match status" value="1"/>
</dbReference>
<reference evidence="4 5" key="1">
    <citation type="submission" date="2019-06" db="EMBL/GenBank/DDBJ databases">
        <title>Whole genome shotgun sequence of Streptomyces cacaoi subsp. cacaoi NBRC 12748.</title>
        <authorList>
            <person name="Hosoyama A."/>
            <person name="Uohara A."/>
            <person name="Ohji S."/>
            <person name="Ichikawa N."/>
        </authorList>
    </citation>
    <scope>NUCLEOTIDE SEQUENCE [LARGE SCALE GENOMIC DNA]</scope>
    <source>
        <strain evidence="4 5">NBRC 12748</strain>
    </source>
</reference>
<feature type="region of interest" description="Disordered" evidence="2">
    <location>
        <begin position="79"/>
        <end position="108"/>
    </location>
</feature>
<dbReference type="Gene3D" id="3.30.450.20">
    <property type="entry name" value="PAS domain"/>
    <property type="match status" value="1"/>
</dbReference>
<dbReference type="InterPro" id="IPR000700">
    <property type="entry name" value="PAS-assoc_C"/>
</dbReference>
<dbReference type="GO" id="GO:0016791">
    <property type="term" value="F:phosphatase activity"/>
    <property type="evidence" value="ECO:0007669"/>
    <property type="project" value="TreeGrafter"/>
</dbReference>
<dbReference type="SUPFAM" id="SSF55785">
    <property type="entry name" value="PYP-like sensor domain (PAS domain)"/>
    <property type="match status" value="1"/>
</dbReference>
<feature type="region of interest" description="Disordered" evidence="2">
    <location>
        <begin position="461"/>
        <end position="488"/>
    </location>
</feature>
<dbReference type="PANTHER" id="PTHR43156:SF2">
    <property type="entry name" value="STAGE II SPORULATION PROTEIN E"/>
    <property type="match status" value="1"/>
</dbReference>
<accession>A0A4Y3QWW9</accession>
<dbReference type="InterPro" id="IPR035965">
    <property type="entry name" value="PAS-like_dom_sf"/>
</dbReference>
<dbReference type="OrthoDB" id="341868at2"/>
<dbReference type="EMBL" id="BJMM01000009">
    <property type="protein sequence ID" value="GEB49906.1"/>
    <property type="molecule type" value="Genomic_DNA"/>
</dbReference>
<keyword evidence="5" id="KW-1185">Reference proteome</keyword>